<keyword evidence="5 12" id="KW-0812">Transmembrane</keyword>
<organism evidence="13 14">
    <name type="scientific">Candidatus Hydrogenosomobacter endosymbioticus</name>
    <dbReference type="NCBI Taxonomy" id="2558174"/>
    <lineage>
        <taxon>Bacteria</taxon>
        <taxon>Pseudomonadati</taxon>
        <taxon>Pseudomonadota</taxon>
        <taxon>Alphaproteobacteria</taxon>
        <taxon>Holosporales</taxon>
        <taxon>Holosporaceae</taxon>
        <taxon>Candidatus Hydrogenosomobacter</taxon>
    </lineage>
</organism>
<evidence type="ECO:0000256" key="2">
    <source>
        <dbReference type="ARBA" id="ARBA00010441"/>
    </source>
</evidence>
<feature type="transmembrane region" description="Helical" evidence="12">
    <location>
        <begin position="195"/>
        <end position="218"/>
    </location>
</feature>
<dbReference type="InterPro" id="IPR048254">
    <property type="entry name" value="CDP_ALCOHOL_P_TRANSF_CS"/>
</dbReference>
<protein>
    <submittedName>
        <fullName evidence="13">CDP-diacylglycerol--serine O-phosphatidyltransferase</fullName>
    </submittedName>
</protein>
<evidence type="ECO:0000256" key="4">
    <source>
        <dbReference type="ARBA" id="ARBA00022679"/>
    </source>
</evidence>
<evidence type="ECO:0000256" key="1">
    <source>
        <dbReference type="ARBA" id="ARBA00004141"/>
    </source>
</evidence>
<evidence type="ECO:0000256" key="10">
    <source>
        <dbReference type="ARBA" id="ARBA00023264"/>
    </source>
</evidence>
<evidence type="ECO:0000256" key="12">
    <source>
        <dbReference type="SAM" id="Phobius"/>
    </source>
</evidence>
<evidence type="ECO:0000256" key="7">
    <source>
        <dbReference type="ARBA" id="ARBA00023098"/>
    </source>
</evidence>
<reference evidence="13" key="1">
    <citation type="submission" date="2021-10" db="EMBL/GenBank/DDBJ databases">
        <title>Genome Sequence of The Candidatus Hydrogeosomobacter endosymbioticus, an Intracellular Bacterial Symbiont of the Anaerobic Ciliate GW7.</title>
        <authorList>
            <person name="Shiohama Y."/>
            <person name="Shinzato N."/>
        </authorList>
    </citation>
    <scope>NUCLEOTIDE SEQUENCE [LARGE SCALE GENOMIC DNA]</scope>
    <source>
        <strain evidence="13">200920</strain>
    </source>
</reference>
<dbReference type="InterPro" id="IPR050324">
    <property type="entry name" value="CDP-alcohol_PTase-I"/>
</dbReference>
<dbReference type="PANTHER" id="PTHR14269:SF61">
    <property type="entry name" value="CDP-DIACYLGLYCEROL--SERINE O-PHOSPHATIDYLTRANSFERASE"/>
    <property type="match status" value="1"/>
</dbReference>
<evidence type="ECO:0000256" key="9">
    <source>
        <dbReference type="ARBA" id="ARBA00023209"/>
    </source>
</evidence>
<keyword evidence="14" id="KW-1185">Reference proteome</keyword>
<comment type="similarity">
    <text evidence="2 11">Belongs to the CDP-alcohol phosphatidyltransferase class-I family.</text>
</comment>
<evidence type="ECO:0000256" key="3">
    <source>
        <dbReference type="ARBA" id="ARBA00022516"/>
    </source>
</evidence>
<feature type="transmembrane region" description="Helical" evidence="12">
    <location>
        <begin position="33"/>
        <end position="55"/>
    </location>
</feature>
<evidence type="ECO:0000256" key="8">
    <source>
        <dbReference type="ARBA" id="ARBA00023136"/>
    </source>
</evidence>
<sequence>MNVKFRIEKIERRKKFISRFKKKKLNENYHPKIGKIIPSAVTVVALCIGLTAIYFGLSRNWEAATVCVLAAGLLDGIDGRLARLLKSSSDFGAELDSLADLVNFGVAPGVLVYLASLHQFGRSGWACCLFFSACCALRLARFNAYKKFPDNRAATFSVGVPAPGGAVIAILPFMFEFSFSSRQTGLLQSPDLLCAPAYVCAFCVILSAVLMISKIPTFVFKKISIDHSHIWLFLVSMIAITASLIAAPWESALSLAVAYVASIPISCFSFYKKYGKLYFDNVNHMLTKPGGKFS</sequence>
<dbReference type="Pfam" id="PF01066">
    <property type="entry name" value="CDP-OH_P_transf"/>
    <property type="match status" value="1"/>
</dbReference>
<evidence type="ECO:0000256" key="5">
    <source>
        <dbReference type="ARBA" id="ARBA00022692"/>
    </source>
</evidence>
<feature type="transmembrane region" description="Helical" evidence="12">
    <location>
        <begin position="230"/>
        <end position="247"/>
    </location>
</feature>
<keyword evidence="7" id="KW-0443">Lipid metabolism</keyword>
<accession>A0ABN6L7C5</accession>
<gene>
    <name evidence="13" type="ORF">HYD_1780</name>
</gene>
<evidence type="ECO:0000256" key="6">
    <source>
        <dbReference type="ARBA" id="ARBA00022989"/>
    </source>
</evidence>
<keyword evidence="8 12" id="KW-0472">Membrane</keyword>
<comment type="subcellular location">
    <subcellularLocation>
        <location evidence="1">Membrane</location>
        <topology evidence="1">Multi-pass membrane protein</topology>
    </subcellularLocation>
</comment>
<dbReference type="PROSITE" id="PS00379">
    <property type="entry name" value="CDP_ALCOHOL_P_TRANSF"/>
    <property type="match status" value="1"/>
</dbReference>
<evidence type="ECO:0000313" key="14">
    <source>
        <dbReference type="Proteomes" id="UP001320209"/>
    </source>
</evidence>
<keyword evidence="4 11" id="KW-0808">Transferase</keyword>
<keyword evidence="9" id="KW-0594">Phospholipid biosynthesis</keyword>
<keyword evidence="3" id="KW-0444">Lipid biosynthesis</keyword>
<name>A0ABN6L7C5_9PROT</name>
<dbReference type="PANTHER" id="PTHR14269">
    <property type="entry name" value="CDP-DIACYLGLYCEROL--GLYCEROL-3-PHOSPHATE 3-PHOSPHATIDYLTRANSFERASE-RELATED"/>
    <property type="match status" value="1"/>
</dbReference>
<proteinExistence type="inferred from homology"/>
<dbReference type="EMBL" id="AP025225">
    <property type="protein sequence ID" value="BDB96045.1"/>
    <property type="molecule type" value="Genomic_DNA"/>
</dbReference>
<dbReference type="InterPro" id="IPR000462">
    <property type="entry name" value="CDP-OH_P_trans"/>
</dbReference>
<dbReference type="Proteomes" id="UP001320209">
    <property type="component" value="Chromosome"/>
</dbReference>
<dbReference type="RefSeq" id="WP_236865419.1">
    <property type="nucleotide sequence ID" value="NZ_AP025225.1"/>
</dbReference>
<dbReference type="Gene3D" id="1.20.120.1760">
    <property type="match status" value="1"/>
</dbReference>
<keyword evidence="6 12" id="KW-1133">Transmembrane helix</keyword>
<keyword evidence="10" id="KW-1208">Phospholipid metabolism</keyword>
<feature type="transmembrane region" description="Helical" evidence="12">
    <location>
        <begin position="123"/>
        <end position="141"/>
    </location>
</feature>
<evidence type="ECO:0000313" key="13">
    <source>
        <dbReference type="EMBL" id="BDB96045.1"/>
    </source>
</evidence>
<feature type="transmembrane region" description="Helical" evidence="12">
    <location>
        <begin position="153"/>
        <end position="175"/>
    </location>
</feature>
<evidence type="ECO:0000256" key="11">
    <source>
        <dbReference type="RuleBase" id="RU003750"/>
    </source>
</evidence>
<dbReference type="InterPro" id="IPR043130">
    <property type="entry name" value="CDP-OH_PTrfase_TM_dom"/>
</dbReference>
<feature type="transmembrane region" description="Helical" evidence="12">
    <location>
        <begin position="253"/>
        <end position="271"/>
    </location>
</feature>